<evidence type="ECO:0000256" key="1">
    <source>
        <dbReference type="SAM" id="MobiDB-lite"/>
    </source>
</evidence>
<dbReference type="GeneID" id="37031071"/>
<gene>
    <name evidence="2" type="ORF">BDZ90DRAFT_280129</name>
</gene>
<reference evidence="2 3" key="1">
    <citation type="journal article" date="2018" name="Mol. Biol. Evol.">
        <title>Broad Genomic Sampling Reveals a Smut Pathogenic Ancestry of the Fungal Clade Ustilaginomycotina.</title>
        <authorList>
            <person name="Kijpornyongpan T."/>
            <person name="Mondo S.J."/>
            <person name="Barry K."/>
            <person name="Sandor L."/>
            <person name="Lee J."/>
            <person name="Lipzen A."/>
            <person name="Pangilinan J."/>
            <person name="LaButti K."/>
            <person name="Hainaut M."/>
            <person name="Henrissat B."/>
            <person name="Grigoriev I.V."/>
            <person name="Spatafora J.W."/>
            <person name="Aime M.C."/>
        </authorList>
    </citation>
    <scope>NUCLEOTIDE SEQUENCE [LARGE SCALE GENOMIC DNA]</scope>
    <source>
        <strain evidence="2 3">MCA 5214</strain>
    </source>
</reference>
<feature type="region of interest" description="Disordered" evidence="1">
    <location>
        <begin position="142"/>
        <end position="189"/>
    </location>
</feature>
<accession>A0A316USC1</accession>
<name>A0A316USC1_9BASI</name>
<feature type="region of interest" description="Disordered" evidence="1">
    <location>
        <begin position="212"/>
        <end position="251"/>
    </location>
</feature>
<evidence type="ECO:0000313" key="3">
    <source>
        <dbReference type="Proteomes" id="UP000245884"/>
    </source>
</evidence>
<dbReference type="AlphaFoldDB" id="A0A316USC1"/>
<sequence>MPFHGPSTGYNYLSSNSRGPPPHLMLAQTYLPPTYPRSSAGPDRRGAPTDLCYRAMDYHPRDPRQRAMHHHRQEPHSTGRSTNHGRGPFAYHIEELMRQEDISREQYRRDAERRAMAEAAWHNEHLQNYHNEPHAAVALAHGPLNSSNRNGGSGTPAVGPRRRRDSNRHKETSAQRRARKQRSEERKRREIAEEHAWWMRMEADYHRYGRRGAGWTVNSSNGSDSSTRYPATQSSACTASRLPQVPRRHRR</sequence>
<feature type="compositionally biased region" description="Polar residues" evidence="1">
    <location>
        <begin position="216"/>
        <end position="238"/>
    </location>
</feature>
<feature type="region of interest" description="Disordered" evidence="1">
    <location>
        <begin position="63"/>
        <end position="87"/>
    </location>
</feature>
<keyword evidence="3" id="KW-1185">Reference proteome</keyword>
<dbReference type="EMBL" id="KZ819669">
    <property type="protein sequence ID" value="PWN27221.1"/>
    <property type="molecule type" value="Genomic_DNA"/>
</dbReference>
<feature type="compositionally biased region" description="Polar residues" evidence="1">
    <location>
        <begin position="8"/>
        <end position="18"/>
    </location>
</feature>
<dbReference type="Proteomes" id="UP000245884">
    <property type="component" value="Unassembled WGS sequence"/>
</dbReference>
<evidence type="ECO:0000313" key="2">
    <source>
        <dbReference type="EMBL" id="PWN27221.1"/>
    </source>
</evidence>
<protein>
    <submittedName>
        <fullName evidence="2">Uncharacterized protein</fullName>
    </submittedName>
</protein>
<dbReference type="RefSeq" id="XP_025361833.1">
    <property type="nucleotide sequence ID" value="XM_025509248.1"/>
</dbReference>
<feature type="region of interest" description="Disordered" evidence="1">
    <location>
        <begin position="1"/>
        <end position="21"/>
    </location>
</feature>
<organism evidence="2 3">
    <name type="scientific">Jaminaea rosea</name>
    <dbReference type="NCBI Taxonomy" id="1569628"/>
    <lineage>
        <taxon>Eukaryota</taxon>
        <taxon>Fungi</taxon>
        <taxon>Dikarya</taxon>
        <taxon>Basidiomycota</taxon>
        <taxon>Ustilaginomycotina</taxon>
        <taxon>Exobasidiomycetes</taxon>
        <taxon>Microstromatales</taxon>
        <taxon>Microstromatales incertae sedis</taxon>
        <taxon>Jaminaea</taxon>
    </lineage>
</organism>
<proteinExistence type="predicted"/>